<evidence type="ECO:0000313" key="2">
    <source>
        <dbReference type="EMBL" id="KAJ9159214.1"/>
    </source>
</evidence>
<feature type="compositionally biased region" description="Polar residues" evidence="1">
    <location>
        <begin position="141"/>
        <end position="150"/>
    </location>
</feature>
<organism evidence="2 3">
    <name type="scientific">Hevea brasiliensis</name>
    <name type="common">Para rubber tree</name>
    <name type="synonym">Siphonia brasiliensis</name>
    <dbReference type="NCBI Taxonomy" id="3981"/>
    <lineage>
        <taxon>Eukaryota</taxon>
        <taxon>Viridiplantae</taxon>
        <taxon>Streptophyta</taxon>
        <taxon>Embryophyta</taxon>
        <taxon>Tracheophyta</taxon>
        <taxon>Spermatophyta</taxon>
        <taxon>Magnoliopsida</taxon>
        <taxon>eudicotyledons</taxon>
        <taxon>Gunneridae</taxon>
        <taxon>Pentapetalae</taxon>
        <taxon>rosids</taxon>
        <taxon>fabids</taxon>
        <taxon>Malpighiales</taxon>
        <taxon>Euphorbiaceae</taxon>
        <taxon>Crotonoideae</taxon>
        <taxon>Micrandreae</taxon>
        <taxon>Hevea</taxon>
    </lineage>
</organism>
<comment type="caution">
    <text evidence="2">The sequence shown here is derived from an EMBL/GenBank/DDBJ whole genome shotgun (WGS) entry which is preliminary data.</text>
</comment>
<gene>
    <name evidence="2" type="ORF">P3X46_024735</name>
</gene>
<sequence length="169" mass="17500">MPHKNSGGKPAPQAAARPAPARKPPPQPVNRAPPPAPVQSSGSGGSLLGNIVQGMAYGAGNAMAQRTIDAVLGPRTIQHETVDPAPAASNMDTVLKILGYGIEALKYVMSETETPNSKKQSNSSHNNERSAPQGRGKGRSDGTSNGQKWATNGRRSKPHSGKPSHKGTS</sequence>
<feature type="region of interest" description="Disordered" evidence="1">
    <location>
        <begin position="1"/>
        <end position="45"/>
    </location>
</feature>
<feature type="compositionally biased region" description="Pro residues" evidence="1">
    <location>
        <begin position="21"/>
        <end position="37"/>
    </location>
</feature>
<feature type="compositionally biased region" description="Low complexity" evidence="1">
    <location>
        <begin position="9"/>
        <end position="19"/>
    </location>
</feature>
<accession>A0ABQ9L3G4</accession>
<evidence type="ECO:0000256" key="1">
    <source>
        <dbReference type="SAM" id="MobiDB-lite"/>
    </source>
</evidence>
<feature type="compositionally biased region" description="Basic residues" evidence="1">
    <location>
        <begin position="154"/>
        <end position="169"/>
    </location>
</feature>
<keyword evidence="3" id="KW-1185">Reference proteome</keyword>
<proteinExistence type="predicted"/>
<protein>
    <submittedName>
        <fullName evidence="2">Uncharacterized protein</fullName>
    </submittedName>
</protein>
<dbReference type="Proteomes" id="UP001174677">
    <property type="component" value="Chromosome 14"/>
</dbReference>
<reference evidence="2" key="1">
    <citation type="journal article" date="2023" name="Plant Biotechnol. J.">
        <title>Chromosome-level wild Hevea brasiliensis genome provides new tools for genomic-assisted breeding and valuable loci to elevate rubber yield.</title>
        <authorList>
            <person name="Cheng H."/>
            <person name="Song X."/>
            <person name="Hu Y."/>
            <person name="Wu T."/>
            <person name="Yang Q."/>
            <person name="An Z."/>
            <person name="Feng S."/>
            <person name="Deng Z."/>
            <person name="Wu W."/>
            <person name="Zeng X."/>
            <person name="Tu M."/>
            <person name="Wang X."/>
            <person name="Huang H."/>
        </authorList>
    </citation>
    <scope>NUCLEOTIDE SEQUENCE</scope>
    <source>
        <strain evidence="2">MT/VB/25A 57/8</strain>
    </source>
</reference>
<feature type="region of interest" description="Disordered" evidence="1">
    <location>
        <begin position="111"/>
        <end position="169"/>
    </location>
</feature>
<evidence type="ECO:0000313" key="3">
    <source>
        <dbReference type="Proteomes" id="UP001174677"/>
    </source>
</evidence>
<dbReference type="EMBL" id="JARPOI010000014">
    <property type="protein sequence ID" value="KAJ9159214.1"/>
    <property type="molecule type" value="Genomic_DNA"/>
</dbReference>
<name>A0ABQ9L3G4_HEVBR</name>